<dbReference type="PANTHER" id="PTHR46954">
    <property type="entry name" value="C2H2-TYPE DOMAIN-CONTAINING PROTEIN"/>
    <property type="match status" value="1"/>
</dbReference>
<dbReference type="AlphaFoldDB" id="A0A164IBP4"/>
<dbReference type="EMBL" id="LRGB01007613">
    <property type="protein sequence ID" value="KZS01097.1"/>
    <property type="molecule type" value="Genomic_DNA"/>
</dbReference>
<dbReference type="PANTHER" id="PTHR46954:SF1">
    <property type="entry name" value="C2H2-TYPE DOMAIN-CONTAINING PROTEIN"/>
    <property type="match status" value="1"/>
</dbReference>
<feature type="non-terminal residue" evidence="1">
    <location>
        <position position="1"/>
    </location>
</feature>
<sequence>QRVKFFRLNFDLVGGSLHENPCFQKTIEVGIHHFLQNDLEALFITTNAPGRSVFNRVERKIAPLSKELSGLIISRDNFGDLFDDQGKTVDSVFKKNNFEYTGKQLAEIW</sequence>
<evidence type="ECO:0000313" key="2">
    <source>
        <dbReference type="Proteomes" id="UP000076858"/>
    </source>
</evidence>
<accession>A0A164IBP4</accession>
<keyword evidence="2" id="KW-1185">Reference proteome</keyword>
<dbReference type="OrthoDB" id="2433005at2759"/>
<proteinExistence type="predicted"/>
<organism evidence="1 2">
    <name type="scientific">Daphnia magna</name>
    <dbReference type="NCBI Taxonomy" id="35525"/>
    <lineage>
        <taxon>Eukaryota</taxon>
        <taxon>Metazoa</taxon>
        <taxon>Ecdysozoa</taxon>
        <taxon>Arthropoda</taxon>
        <taxon>Crustacea</taxon>
        <taxon>Branchiopoda</taxon>
        <taxon>Diplostraca</taxon>
        <taxon>Cladocera</taxon>
        <taxon>Anomopoda</taxon>
        <taxon>Daphniidae</taxon>
        <taxon>Daphnia</taxon>
    </lineage>
</organism>
<protein>
    <submittedName>
        <fullName evidence="1">Uncharacterized protein</fullName>
    </submittedName>
</protein>
<dbReference type="Proteomes" id="UP000076858">
    <property type="component" value="Unassembled WGS sequence"/>
</dbReference>
<comment type="caution">
    <text evidence="1">The sequence shown here is derived from an EMBL/GenBank/DDBJ whole genome shotgun (WGS) entry which is preliminary data.</text>
</comment>
<name>A0A164IBP4_9CRUS</name>
<reference evidence="1 2" key="1">
    <citation type="submission" date="2016-03" db="EMBL/GenBank/DDBJ databases">
        <title>EvidentialGene: Evidence-directed Construction of Genes on Genomes.</title>
        <authorList>
            <person name="Gilbert D.G."/>
            <person name="Choi J.-H."/>
            <person name="Mockaitis K."/>
            <person name="Colbourne J."/>
            <person name="Pfrender M."/>
        </authorList>
    </citation>
    <scope>NUCLEOTIDE SEQUENCE [LARGE SCALE GENOMIC DNA]</scope>
    <source>
        <strain evidence="1 2">Xinb3</strain>
        <tissue evidence="1">Complete organism</tissue>
    </source>
</reference>
<evidence type="ECO:0000313" key="1">
    <source>
        <dbReference type="EMBL" id="KZS01097.1"/>
    </source>
</evidence>
<gene>
    <name evidence="1" type="ORF">APZ42_002342</name>
</gene>